<dbReference type="SUPFAM" id="SSF53448">
    <property type="entry name" value="Nucleotide-diphospho-sugar transferases"/>
    <property type="match status" value="1"/>
</dbReference>
<dbReference type="EMBL" id="QNTQ01000018">
    <property type="protein sequence ID" value="RBI83310.1"/>
    <property type="molecule type" value="Genomic_DNA"/>
</dbReference>
<dbReference type="PANTHER" id="PTHR43685:SF2">
    <property type="entry name" value="GLYCOSYLTRANSFERASE 2-LIKE DOMAIN-CONTAINING PROTEIN"/>
    <property type="match status" value="1"/>
</dbReference>
<name>A0A365U4U6_9RHOB</name>
<accession>A0A365U4U6</accession>
<dbReference type="InterPro" id="IPR050834">
    <property type="entry name" value="Glycosyltransf_2"/>
</dbReference>
<reference evidence="2 3" key="1">
    <citation type="submission" date="2018-07" db="EMBL/GenBank/DDBJ databases">
        <title>Rhodosalinus sp. strain E84T genomic sequence and assembly.</title>
        <authorList>
            <person name="Liu Z.-W."/>
            <person name="Lu D.-C."/>
        </authorList>
    </citation>
    <scope>NUCLEOTIDE SEQUENCE [LARGE SCALE GENOMIC DNA]</scope>
    <source>
        <strain evidence="2 3">E84</strain>
    </source>
</reference>
<gene>
    <name evidence="2" type="ORF">DRV85_15975</name>
</gene>
<dbReference type="AlphaFoldDB" id="A0A365U4U6"/>
<evidence type="ECO:0000313" key="2">
    <source>
        <dbReference type="EMBL" id="RBI83310.1"/>
    </source>
</evidence>
<feature type="domain" description="Glycosyltransferase 2-like" evidence="1">
    <location>
        <begin position="16"/>
        <end position="137"/>
    </location>
</feature>
<organism evidence="2 3">
    <name type="scientific">Rhodosalinus halophilus</name>
    <dbReference type="NCBI Taxonomy" id="2259333"/>
    <lineage>
        <taxon>Bacteria</taxon>
        <taxon>Pseudomonadati</taxon>
        <taxon>Pseudomonadota</taxon>
        <taxon>Alphaproteobacteria</taxon>
        <taxon>Rhodobacterales</taxon>
        <taxon>Paracoccaceae</taxon>
        <taxon>Rhodosalinus</taxon>
    </lineage>
</organism>
<keyword evidence="3" id="KW-1185">Reference proteome</keyword>
<dbReference type="Pfam" id="PF00535">
    <property type="entry name" value="Glycos_transf_2"/>
    <property type="match status" value="1"/>
</dbReference>
<dbReference type="Proteomes" id="UP000253370">
    <property type="component" value="Unassembled WGS sequence"/>
</dbReference>
<dbReference type="InterPro" id="IPR029044">
    <property type="entry name" value="Nucleotide-diphossugar_trans"/>
</dbReference>
<sequence>MTETADRPLVTFALFAYNQEQYIREAIEGAFAQTYEPLEIILSDDCSTDRTFEIMQEMAAAYEGPHEVRVRRNRQNLGLAAHLNAVVEIAGGEILVLAAGDDISLPDRTEASFECLRRNPAVTAVLLSANVINEAGRTVGERLSGKSKVGGGLQTLSDLLAWRHTTFGATRAVRRDVLTRFGPLNATCPTEDTPLLLRSLLCGPNALSHHKAVLYRRHENNLSGLASLRRMNTDEIYSQHRSDINLAVQMELIPHRMATKLEKWITLDHEIRRLRLKIASEEVKNFKDTMLAVQHPATSLREKAKLLATYFASLSDAHK</sequence>
<dbReference type="PANTHER" id="PTHR43685">
    <property type="entry name" value="GLYCOSYLTRANSFERASE"/>
    <property type="match status" value="1"/>
</dbReference>
<dbReference type="OrthoDB" id="9807795at2"/>
<dbReference type="RefSeq" id="WP_113290482.1">
    <property type="nucleotide sequence ID" value="NZ_QNTQ01000018.1"/>
</dbReference>
<evidence type="ECO:0000313" key="3">
    <source>
        <dbReference type="Proteomes" id="UP000253370"/>
    </source>
</evidence>
<protein>
    <recommendedName>
        <fullName evidence="1">Glycosyltransferase 2-like domain-containing protein</fullName>
    </recommendedName>
</protein>
<comment type="caution">
    <text evidence="2">The sequence shown here is derived from an EMBL/GenBank/DDBJ whole genome shotgun (WGS) entry which is preliminary data.</text>
</comment>
<dbReference type="Gene3D" id="3.90.550.10">
    <property type="entry name" value="Spore Coat Polysaccharide Biosynthesis Protein SpsA, Chain A"/>
    <property type="match status" value="1"/>
</dbReference>
<evidence type="ECO:0000259" key="1">
    <source>
        <dbReference type="Pfam" id="PF00535"/>
    </source>
</evidence>
<proteinExistence type="predicted"/>
<dbReference type="CDD" id="cd00761">
    <property type="entry name" value="Glyco_tranf_GTA_type"/>
    <property type="match status" value="1"/>
</dbReference>
<dbReference type="InterPro" id="IPR001173">
    <property type="entry name" value="Glyco_trans_2-like"/>
</dbReference>